<dbReference type="GO" id="GO:0090090">
    <property type="term" value="P:negative regulation of canonical Wnt signaling pathway"/>
    <property type="evidence" value="ECO:0007669"/>
    <property type="project" value="TreeGrafter"/>
</dbReference>
<dbReference type="InterPro" id="IPR035963">
    <property type="entry name" value="FERM_2"/>
</dbReference>
<reference evidence="4" key="1">
    <citation type="submission" date="2011-05" db="EMBL/GenBank/DDBJ databases">
        <authorList>
            <person name="Richards S.R."/>
            <person name="Qu J."/>
            <person name="Jiang H."/>
            <person name="Jhangiani S.N."/>
            <person name="Agravi P."/>
            <person name="Goodspeed R."/>
            <person name="Gross S."/>
            <person name="Mandapat C."/>
            <person name="Jackson L."/>
            <person name="Mathew T."/>
            <person name="Pu L."/>
            <person name="Thornton R."/>
            <person name="Saada N."/>
            <person name="Wilczek-Boney K.B."/>
            <person name="Lee S."/>
            <person name="Kovar C."/>
            <person name="Wu Y."/>
            <person name="Scherer S.E."/>
            <person name="Worley K.C."/>
            <person name="Muzny D.M."/>
            <person name="Gibbs R."/>
        </authorList>
    </citation>
    <scope>NUCLEOTIDE SEQUENCE</scope>
    <source>
        <strain evidence="4">Brora</strain>
    </source>
</reference>
<dbReference type="PhylomeDB" id="T1J5Z1"/>
<organism evidence="3 4">
    <name type="scientific">Strigamia maritima</name>
    <name type="common">European centipede</name>
    <name type="synonym">Geophilus maritimus</name>
    <dbReference type="NCBI Taxonomy" id="126957"/>
    <lineage>
        <taxon>Eukaryota</taxon>
        <taxon>Metazoa</taxon>
        <taxon>Ecdysozoa</taxon>
        <taxon>Arthropoda</taxon>
        <taxon>Myriapoda</taxon>
        <taxon>Chilopoda</taxon>
        <taxon>Pleurostigmophora</taxon>
        <taxon>Geophilomorpha</taxon>
        <taxon>Linotaeniidae</taxon>
        <taxon>Strigamia</taxon>
    </lineage>
</organism>
<keyword evidence="4" id="KW-1185">Reference proteome</keyword>
<dbReference type="PROSITE" id="PS50057">
    <property type="entry name" value="FERM_3"/>
    <property type="match status" value="1"/>
</dbReference>
<dbReference type="InterPro" id="IPR019749">
    <property type="entry name" value="Band_41_domain"/>
</dbReference>
<dbReference type="GO" id="GO:0048731">
    <property type="term" value="P:system development"/>
    <property type="evidence" value="ECO:0007669"/>
    <property type="project" value="UniProtKB-ARBA"/>
</dbReference>
<dbReference type="Gene3D" id="2.30.29.30">
    <property type="entry name" value="Pleckstrin-homology domain (PH domain)/Phosphotyrosine-binding domain (PTB)"/>
    <property type="match status" value="1"/>
</dbReference>
<dbReference type="Pfam" id="PF24522">
    <property type="entry name" value="KRIT1_FRMD8_FERM_C"/>
    <property type="match status" value="1"/>
</dbReference>
<dbReference type="AlphaFoldDB" id="T1J5Z1"/>
<dbReference type="Pfam" id="PF00373">
    <property type="entry name" value="FERM_M"/>
    <property type="match status" value="1"/>
</dbReference>
<dbReference type="SMART" id="SM00295">
    <property type="entry name" value="B41"/>
    <property type="match status" value="1"/>
</dbReference>
<evidence type="ECO:0000313" key="4">
    <source>
        <dbReference type="Proteomes" id="UP000014500"/>
    </source>
</evidence>
<dbReference type="PANTHER" id="PTHR13283:SF10">
    <property type="entry name" value="FERM DOMAIN-CONTAINING PROTEIN 8"/>
    <property type="match status" value="1"/>
</dbReference>
<dbReference type="EMBL" id="JH431869">
    <property type="status" value="NOT_ANNOTATED_CDS"/>
    <property type="molecule type" value="Genomic_DNA"/>
</dbReference>
<dbReference type="EnsemblMetazoa" id="SMAR009054-RA">
    <property type="protein sequence ID" value="SMAR009054-PA"/>
    <property type="gene ID" value="SMAR009054"/>
</dbReference>
<feature type="domain" description="FERM" evidence="2">
    <location>
        <begin position="39"/>
        <end position="384"/>
    </location>
</feature>
<dbReference type="InterPro" id="IPR057096">
    <property type="entry name" value="KRIT1_FRMD8_FERM_C"/>
</dbReference>
<dbReference type="Proteomes" id="UP000014500">
    <property type="component" value="Unassembled WGS sequence"/>
</dbReference>
<accession>T1J5Z1</accession>
<dbReference type="Gene3D" id="3.10.20.90">
    <property type="entry name" value="Phosphatidylinositol 3-kinase Catalytic Subunit, Chain A, domain 1"/>
    <property type="match status" value="1"/>
</dbReference>
<name>T1J5Z1_STRMM</name>
<dbReference type="PANTHER" id="PTHR13283">
    <property type="entry name" value="KREV INTERACTION TRAPPED 1-RELATED"/>
    <property type="match status" value="1"/>
</dbReference>
<dbReference type="HOGENOM" id="CLU_032351_0_0_1"/>
<dbReference type="InterPro" id="IPR019748">
    <property type="entry name" value="FERM_central"/>
</dbReference>
<dbReference type="OMA" id="GCAFFYG"/>
<evidence type="ECO:0000313" key="3">
    <source>
        <dbReference type="EnsemblMetazoa" id="SMAR009054-PA"/>
    </source>
</evidence>
<dbReference type="CDD" id="cd14473">
    <property type="entry name" value="FERM_B-lobe"/>
    <property type="match status" value="1"/>
</dbReference>
<dbReference type="STRING" id="126957.T1J5Z1"/>
<dbReference type="InterPro" id="IPR011993">
    <property type="entry name" value="PH-like_dom_sf"/>
</dbReference>
<dbReference type="eggNOG" id="KOG4335">
    <property type="taxonomic scope" value="Eukaryota"/>
</dbReference>
<dbReference type="InterPro" id="IPR000299">
    <property type="entry name" value="FERM_domain"/>
</dbReference>
<dbReference type="GO" id="GO:0009887">
    <property type="term" value="P:animal organ morphogenesis"/>
    <property type="evidence" value="ECO:0007669"/>
    <property type="project" value="UniProtKB-ARBA"/>
</dbReference>
<sequence>MAKYSDANEFGMKKLDIRLKPTFKERLHFAGTSAEYSSLEICVYLKNKVGVTLELENGQIATADELVHLIFNESEVGLTSSEAHKIFSLWFSSSLLEVQLKPFHLPYKILQQWPQLLQKYTTCDKSDLELDEPILSLQRNVFYSIKEEEKLDDCNILNLLYEEAKCNILEARYPCEEGDYYKLASLQAGIELGPFNPNLHTLSFFRSKVNGFLPHHLCKPRWLLKLNFNAKSGPDSHILEQYCNIPLSTTADQLKKKYLHFCWALPYYGSAFFHGQIEKPKTMLSNIFGTQDKEVLIAINSEGIYIINEDENTLLLGLKYHEFSWAFIKSSQPCNPDCFPSLYIQFQVQEAEAKVWKMLQLFSKQAIMMNAIISSFVEDLKASNNWENTSEMRQNISLDVDEVDIGTGSDLLSDTLVPLTKTVAKRSNSSASCISNKLYRLSLTTFNEDGDCISSTGS</sequence>
<dbReference type="InterPro" id="IPR051594">
    <property type="entry name" value="KRIT1/FRMD8"/>
</dbReference>
<protein>
    <recommendedName>
        <fullName evidence="1">FERM domain-containing protein 8</fullName>
    </recommendedName>
</protein>
<proteinExistence type="predicted"/>
<evidence type="ECO:0000259" key="2">
    <source>
        <dbReference type="PROSITE" id="PS50057"/>
    </source>
</evidence>
<evidence type="ECO:0000256" key="1">
    <source>
        <dbReference type="ARBA" id="ARBA00039547"/>
    </source>
</evidence>
<dbReference type="InterPro" id="IPR014352">
    <property type="entry name" value="FERM/acyl-CoA-bd_prot_sf"/>
</dbReference>
<reference evidence="3" key="2">
    <citation type="submission" date="2015-02" db="UniProtKB">
        <authorList>
            <consortium name="EnsemblMetazoa"/>
        </authorList>
    </citation>
    <scope>IDENTIFICATION</scope>
</reference>
<dbReference type="SUPFAM" id="SSF47031">
    <property type="entry name" value="Second domain of FERM"/>
    <property type="match status" value="1"/>
</dbReference>
<dbReference type="Gene3D" id="1.20.80.10">
    <property type="match status" value="1"/>
</dbReference>
<dbReference type="GO" id="GO:0005886">
    <property type="term" value="C:plasma membrane"/>
    <property type="evidence" value="ECO:0007669"/>
    <property type="project" value="TreeGrafter"/>
</dbReference>